<dbReference type="VEuPathDB" id="FungiDB:FOC4_g10014158"/>
<gene>
    <name evidence="3" type="ORF">BFJ69_g17162</name>
</gene>
<dbReference type="Proteomes" id="UP000285084">
    <property type="component" value="Unassembled WGS sequence"/>
</dbReference>
<dbReference type="VEuPathDB" id="FungiDB:FOZG_17556"/>
<dbReference type="VEuPathDB" id="FungiDB:HZS61_004582"/>
<feature type="domain" description="HTH CENPB-type" evidence="2">
    <location>
        <begin position="1"/>
        <end position="70"/>
    </location>
</feature>
<organism evidence="3 4">
    <name type="scientific">Fusarium oxysporum</name>
    <name type="common">Fusarium vascular wilt</name>
    <dbReference type="NCBI Taxonomy" id="5507"/>
    <lineage>
        <taxon>Eukaryota</taxon>
        <taxon>Fungi</taxon>
        <taxon>Dikarya</taxon>
        <taxon>Ascomycota</taxon>
        <taxon>Pezizomycotina</taxon>
        <taxon>Sordariomycetes</taxon>
        <taxon>Hypocreomycetidae</taxon>
        <taxon>Hypocreales</taxon>
        <taxon>Nectriaceae</taxon>
        <taxon>Fusarium</taxon>
        <taxon>Fusarium oxysporum species complex</taxon>
    </lineage>
</organism>
<evidence type="ECO:0000256" key="1">
    <source>
        <dbReference type="ARBA" id="ARBA00023125"/>
    </source>
</evidence>
<comment type="caution">
    <text evidence="3">The sequence shown here is derived from an EMBL/GenBank/DDBJ whole genome shotgun (WGS) entry which is preliminary data.</text>
</comment>
<dbReference type="VEuPathDB" id="FungiDB:FOC1_g10001312"/>
<accession>A0A420M917</accession>
<keyword evidence="1" id="KW-0238">DNA-binding</keyword>
<reference evidence="3 4" key="1">
    <citation type="journal article" date="2018" name="Sci. Rep.">
        <title>Characterisation of pathogen-specific regions and novel effector candidates in Fusarium oxysporum f. sp. cepae.</title>
        <authorList>
            <person name="Armitage A.D."/>
            <person name="Taylor A."/>
            <person name="Sobczyk M.K."/>
            <person name="Baxter L."/>
            <person name="Greenfield B.P."/>
            <person name="Bates H.J."/>
            <person name="Wilson F."/>
            <person name="Jackson A.C."/>
            <person name="Ott S."/>
            <person name="Harrison R.J."/>
            <person name="Clarkson J.P."/>
        </authorList>
    </citation>
    <scope>NUCLEOTIDE SEQUENCE [LARGE SCALE GENOMIC DNA]</scope>
    <source>
        <strain evidence="3 4">Fo_A13</strain>
    </source>
</reference>
<dbReference type="GO" id="GO:0003677">
    <property type="term" value="F:DNA binding"/>
    <property type="evidence" value="ECO:0007669"/>
    <property type="project" value="UniProtKB-KW"/>
</dbReference>
<name>A0A420M917_FUSOX</name>
<dbReference type="EMBL" id="MRCX01000677">
    <property type="protein sequence ID" value="RKK61044.1"/>
    <property type="molecule type" value="Genomic_DNA"/>
</dbReference>
<dbReference type="Pfam" id="PF03184">
    <property type="entry name" value="DDE_1"/>
    <property type="match status" value="1"/>
</dbReference>
<proteinExistence type="predicted"/>
<dbReference type="PROSITE" id="PS51253">
    <property type="entry name" value="HTH_CENPB"/>
    <property type="match status" value="1"/>
</dbReference>
<dbReference type="VEuPathDB" id="FungiDB:FOMG_19544"/>
<evidence type="ECO:0000313" key="3">
    <source>
        <dbReference type="EMBL" id="RKK61044.1"/>
    </source>
</evidence>
<evidence type="ECO:0000313" key="4">
    <source>
        <dbReference type="Proteomes" id="UP000285084"/>
    </source>
</evidence>
<sequence length="457" mass="53061">MGRPRMLIDVEEEAIVSFVIYKKKAGLPASKGEIEEAAITLRLRRSPDAKPVRKTWYSRFRDGHSELDTAFLKAKEQSRVAYEEAGVEDTKQWFQQLAEVITKLKAGASECWNAGQAGVRVEILRERVQYLISDSAFSNGDITLEWAKHFNRHSWEESATVQHRQLDFEEWFGCNEHLKKSNNPFRQYDEPPNKHEEKDLVWRLLVIDGFSGHGGFAFREYCIKFNILVAFLLPHSTHILQSMDLGVFQPMENVHQKKLREALRKGNLTFNRRDFAEAFQEIFNEGFTAAHIISGFEKLGLFPPTARRAVTYLLMKQLKSKQLVDPAYNSLLPPETRFSAASDTARHVGERYHGIFSSPTRQGLRHIRNIVNKAILPEDVITKYVDDRRTRVEKRHNQRKLGKRAKPVGDYIHNVCLQELRNQQEEFITEGREKDRKSQIRSTRSIILREIESLKEE</sequence>
<dbReference type="AlphaFoldDB" id="A0A420M917"/>
<dbReference type="InterPro" id="IPR004875">
    <property type="entry name" value="DDE_SF_endonuclease_dom"/>
</dbReference>
<protein>
    <recommendedName>
        <fullName evidence="2">HTH CENPB-type domain-containing protein</fullName>
    </recommendedName>
</protein>
<evidence type="ECO:0000259" key="2">
    <source>
        <dbReference type="PROSITE" id="PS51253"/>
    </source>
</evidence>
<dbReference type="InterPro" id="IPR006600">
    <property type="entry name" value="HTH_CenpB_DNA-bd_dom"/>
</dbReference>